<evidence type="ECO:0000256" key="2">
    <source>
        <dbReference type="ARBA" id="ARBA00022490"/>
    </source>
</evidence>
<organism evidence="7 8">
    <name type="scientific">Trametes coccinea (strain BRFM310)</name>
    <name type="common">Pycnoporus coccineus</name>
    <dbReference type="NCBI Taxonomy" id="1353009"/>
    <lineage>
        <taxon>Eukaryota</taxon>
        <taxon>Fungi</taxon>
        <taxon>Dikarya</taxon>
        <taxon>Basidiomycota</taxon>
        <taxon>Agaricomycotina</taxon>
        <taxon>Agaricomycetes</taxon>
        <taxon>Polyporales</taxon>
        <taxon>Polyporaceae</taxon>
        <taxon>Trametes</taxon>
    </lineage>
</organism>
<feature type="domain" description="CS" evidence="6">
    <location>
        <begin position="30"/>
        <end position="119"/>
    </location>
</feature>
<dbReference type="PANTHER" id="PTHR12356">
    <property type="entry name" value="NUCLEAR MOVEMENT PROTEIN NUDC"/>
    <property type="match status" value="1"/>
</dbReference>
<proteinExistence type="predicted"/>
<dbReference type="PROSITE" id="PS51203">
    <property type="entry name" value="CS"/>
    <property type="match status" value="1"/>
</dbReference>
<dbReference type="Pfam" id="PF04969">
    <property type="entry name" value="CS"/>
    <property type="match status" value="1"/>
</dbReference>
<name>A0A1Y2ISG5_TRAC3</name>
<comment type="function">
    <text evidence="3">Required for nuclear movement. May interact between microtubules and nuclei and/or may be involved in the generation of force used to move nuclei during interphase.</text>
</comment>
<evidence type="ECO:0000256" key="5">
    <source>
        <dbReference type="SAM" id="MobiDB-lite"/>
    </source>
</evidence>
<dbReference type="InterPro" id="IPR008978">
    <property type="entry name" value="HSP20-like_chaperone"/>
</dbReference>
<dbReference type="PANTHER" id="PTHR12356:SF3">
    <property type="entry name" value="NUCLEAR MIGRATION PROTEIN NUDC"/>
    <property type="match status" value="1"/>
</dbReference>
<reference evidence="7 8" key="1">
    <citation type="journal article" date="2015" name="Biotechnol. Biofuels">
        <title>Enhanced degradation of softwood versus hardwood by the white-rot fungus Pycnoporus coccineus.</title>
        <authorList>
            <person name="Couturier M."/>
            <person name="Navarro D."/>
            <person name="Chevret D."/>
            <person name="Henrissat B."/>
            <person name="Piumi F."/>
            <person name="Ruiz-Duenas F.J."/>
            <person name="Martinez A.T."/>
            <person name="Grigoriev I.V."/>
            <person name="Riley R."/>
            <person name="Lipzen A."/>
            <person name="Berrin J.G."/>
            <person name="Master E.R."/>
            <person name="Rosso M.N."/>
        </authorList>
    </citation>
    <scope>NUCLEOTIDE SEQUENCE [LARGE SCALE GENOMIC DNA]</scope>
    <source>
        <strain evidence="7 8">BRFM310</strain>
    </source>
</reference>
<evidence type="ECO:0000256" key="3">
    <source>
        <dbReference type="ARBA" id="ARBA00059400"/>
    </source>
</evidence>
<dbReference type="CDD" id="cd06467">
    <property type="entry name" value="p23_NUDC_like"/>
    <property type="match status" value="1"/>
</dbReference>
<evidence type="ECO:0000256" key="4">
    <source>
        <dbReference type="ARBA" id="ARBA00068398"/>
    </source>
</evidence>
<dbReference type="GO" id="GO:0006457">
    <property type="term" value="P:protein folding"/>
    <property type="evidence" value="ECO:0007669"/>
    <property type="project" value="TreeGrafter"/>
</dbReference>
<dbReference type="EMBL" id="KZ084101">
    <property type="protein sequence ID" value="OSD03151.1"/>
    <property type="molecule type" value="Genomic_DNA"/>
</dbReference>
<evidence type="ECO:0000313" key="8">
    <source>
        <dbReference type="Proteomes" id="UP000193067"/>
    </source>
</evidence>
<dbReference type="InterPro" id="IPR007052">
    <property type="entry name" value="CS_dom"/>
</dbReference>
<feature type="region of interest" description="Disordered" evidence="5">
    <location>
        <begin position="1"/>
        <end position="31"/>
    </location>
</feature>
<dbReference type="STRING" id="1353009.A0A1Y2ISG5"/>
<dbReference type="OrthoDB" id="416217at2759"/>
<keyword evidence="8" id="KW-1185">Reference proteome</keyword>
<evidence type="ECO:0000313" key="7">
    <source>
        <dbReference type="EMBL" id="OSD03151.1"/>
    </source>
</evidence>
<dbReference type="Proteomes" id="UP000193067">
    <property type="component" value="Unassembled WGS sequence"/>
</dbReference>
<keyword evidence="2" id="KW-0963">Cytoplasm</keyword>
<gene>
    <name evidence="7" type="ORF">PYCCODRAFT_1467024</name>
</gene>
<dbReference type="GO" id="GO:0005737">
    <property type="term" value="C:cytoplasm"/>
    <property type="evidence" value="ECO:0007669"/>
    <property type="project" value="UniProtKB-SubCell"/>
</dbReference>
<feature type="compositionally biased region" description="Basic and acidic residues" evidence="5">
    <location>
        <begin position="1"/>
        <end position="28"/>
    </location>
</feature>
<dbReference type="AlphaFoldDB" id="A0A1Y2ISG5"/>
<evidence type="ECO:0000256" key="1">
    <source>
        <dbReference type="ARBA" id="ARBA00004496"/>
    </source>
</evidence>
<dbReference type="SUPFAM" id="SSF49764">
    <property type="entry name" value="HSP20-like chaperones"/>
    <property type="match status" value="1"/>
</dbReference>
<dbReference type="Gene3D" id="2.60.40.790">
    <property type="match status" value="1"/>
</dbReference>
<sequence>MSSNDDYDKLSKEEREARDKADREREAAEQAALPYTWTQQLVDVDVTVPVPKGTRARDLNVVIKKKHLTVGLKGKEPILDGELCKEIKVEESTWTVEDQETVLIHLEKVNKQQWWENVLTHHPKIDTTKIQPENSKLSDLDGETRGMVEKMMFDNQQKQMGKPTSDELKKMEALRKFQEAHPELDFSQAKIS</sequence>
<dbReference type="GO" id="GO:0051082">
    <property type="term" value="F:unfolded protein binding"/>
    <property type="evidence" value="ECO:0007669"/>
    <property type="project" value="TreeGrafter"/>
</dbReference>
<accession>A0A1Y2ISG5</accession>
<dbReference type="InterPro" id="IPR037898">
    <property type="entry name" value="NudC_fam"/>
</dbReference>
<dbReference type="FunFam" id="2.60.40.790:FF:000001">
    <property type="entry name" value="Nuclear migration protein nudC"/>
    <property type="match status" value="1"/>
</dbReference>
<evidence type="ECO:0000259" key="6">
    <source>
        <dbReference type="PROSITE" id="PS51203"/>
    </source>
</evidence>
<comment type="subcellular location">
    <subcellularLocation>
        <location evidence="1">Cytoplasm</location>
    </subcellularLocation>
</comment>
<protein>
    <recommendedName>
        <fullName evidence="4">Nuclear movement protein nudC</fullName>
    </recommendedName>
</protein>